<dbReference type="InterPro" id="IPR027417">
    <property type="entry name" value="P-loop_NTPase"/>
</dbReference>
<dbReference type="OrthoDB" id="2343366at2759"/>
<dbReference type="SUPFAM" id="SSF53300">
    <property type="entry name" value="vWA-like"/>
    <property type="match status" value="1"/>
</dbReference>
<dbReference type="InterPro" id="IPR036465">
    <property type="entry name" value="vWFA_dom_sf"/>
</dbReference>
<dbReference type="Pfam" id="PF13519">
    <property type="entry name" value="VWA_2"/>
    <property type="match status" value="1"/>
</dbReference>
<name>A0A9P5X2G6_9AGAR</name>
<evidence type="ECO:0000259" key="2">
    <source>
        <dbReference type="PROSITE" id="PS50234"/>
    </source>
</evidence>
<dbReference type="CDD" id="cd00198">
    <property type="entry name" value="vWFA"/>
    <property type="match status" value="1"/>
</dbReference>
<comment type="caution">
    <text evidence="3">The sequence shown here is derived from an EMBL/GenBank/DDBJ whole genome shotgun (WGS) entry which is preliminary data.</text>
</comment>
<dbReference type="SMART" id="SM00327">
    <property type="entry name" value="VWA"/>
    <property type="match status" value="1"/>
</dbReference>
<reference evidence="3" key="1">
    <citation type="submission" date="2020-11" db="EMBL/GenBank/DDBJ databases">
        <authorList>
            <consortium name="DOE Joint Genome Institute"/>
            <person name="Ahrendt S."/>
            <person name="Riley R."/>
            <person name="Andreopoulos W."/>
            <person name="Labutti K."/>
            <person name="Pangilinan J."/>
            <person name="Ruiz-Duenas F.J."/>
            <person name="Barrasa J.M."/>
            <person name="Sanchez-Garcia M."/>
            <person name="Camarero S."/>
            <person name="Miyauchi S."/>
            <person name="Serrano A."/>
            <person name="Linde D."/>
            <person name="Babiker R."/>
            <person name="Drula E."/>
            <person name="Ayuso-Fernandez I."/>
            <person name="Pacheco R."/>
            <person name="Padilla G."/>
            <person name="Ferreira P."/>
            <person name="Barriuso J."/>
            <person name="Kellner H."/>
            <person name="Castanera R."/>
            <person name="Alfaro M."/>
            <person name="Ramirez L."/>
            <person name="Pisabarro A.G."/>
            <person name="Kuo A."/>
            <person name="Tritt A."/>
            <person name="Lipzen A."/>
            <person name="He G."/>
            <person name="Yan M."/>
            <person name="Ng V."/>
            <person name="Cullen D."/>
            <person name="Martin F."/>
            <person name="Rosso M.-N."/>
            <person name="Henrissat B."/>
            <person name="Hibbett D."/>
            <person name="Martinez A.T."/>
            <person name="Grigoriev I.V."/>
        </authorList>
    </citation>
    <scope>NUCLEOTIDE SEQUENCE</scope>
    <source>
        <strain evidence="3">MF-IS2</strain>
    </source>
</reference>
<dbReference type="Gene3D" id="3.40.50.300">
    <property type="entry name" value="P-loop containing nucleotide triphosphate hydrolases"/>
    <property type="match status" value="1"/>
</dbReference>
<dbReference type="PANTHER" id="PTHR22796">
    <property type="entry name" value="URG4-RELATED"/>
    <property type="match status" value="1"/>
</dbReference>
<dbReference type="Gene3D" id="3.40.50.410">
    <property type="entry name" value="von Willebrand factor, type A domain"/>
    <property type="match status" value="1"/>
</dbReference>
<feature type="compositionally biased region" description="Polar residues" evidence="1">
    <location>
        <begin position="27"/>
        <end position="61"/>
    </location>
</feature>
<protein>
    <recommendedName>
        <fullName evidence="2">VWFA domain-containing protein</fullName>
    </recommendedName>
</protein>
<feature type="compositionally biased region" description="Basic and acidic residues" evidence="1">
    <location>
        <begin position="65"/>
        <end position="75"/>
    </location>
</feature>
<evidence type="ECO:0000256" key="1">
    <source>
        <dbReference type="SAM" id="MobiDB-lite"/>
    </source>
</evidence>
<accession>A0A9P5X2G6</accession>
<feature type="domain" description="VWFA" evidence="2">
    <location>
        <begin position="1990"/>
        <end position="2211"/>
    </location>
</feature>
<proteinExistence type="predicted"/>
<dbReference type="Proteomes" id="UP000807342">
    <property type="component" value="Unassembled WGS sequence"/>
</dbReference>
<dbReference type="PROSITE" id="PS50234">
    <property type="entry name" value="VWFA"/>
    <property type="match status" value="1"/>
</dbReference>
<organism evidence="3 4">
    <name type="scientific">Macrolepiota fuliginosa MF-IS2</name>
    <dbReference type="NCBI Taxonomy" id="1400762"/>
    <lineage>
        <taxon>Eukaryota</taxon>
        <taxon>Fungi</taxon>
        <taxon>Dikarya</taxon>
        <taxon>Basidiomycota</taxon>
        <taxon>Agaricomycotina</taxon>
        <taxon>Agaricomycetes</taxon>
        <taxon>Agaricomycetidae</taxon>
        <taxon>Agaricales</taxon>
        <taxon>Agaricineae</taxon>
        <taxon>Agaricaceae</taxon>
        <taxon>Macrolepiota</taxon>
    </lineage>
</organism>
<gene>
    <name evidence="3" type="ORF">P691DRAFT_778791</name>
</gene>
<keyword evidence="4" id="KW-1185">Reference proteome</keyword>
<evidence type="ECO:0000313" key="3">
    <source>
        <dbReference type="EMBL" id="KAF9443583.1"/>
    </source>
</evidence>
<dbReference type="InterPro" id="IPR002035">
    <property type="entry name" value="VWF_A"/>
</dbReference>
<evidence type="ECO:0000313" key="4">
    <source>
        <dbReference type="Proteomes" id="UP000807342"/>
    </source>
</evidence>
<sequence>MVPYTPPSVFGDPPNPSYINIRVRGEPSSSHDQNDPTSSSISTMPQGSVQTPNLKNQSSQRRIPKNTDQDHGRDTDIALRVPGLYRVLDLINEQGSGGLVDKVIIAQDGLKKLINDLCPGAYVVLTRVDFKALDSLSVRPIGVYGDRGEIIKFLSSLRAIDEYTTRLLQHSRDEYSGPTLRSGIYILRPPGTPDVLYAVYWPQDTTWKDNAPSGPRRNRATFMRYLTKMSEQILCFMSPAQSRAFVWDHQEEEIEDSSLEGTDDEDEDRLYTFEITKTNEQEESVVSRQGFQIKSPLMEVQTPENEAQSQPPTPLLMMGECSQGFLSVKSLPPRIDQKIASGSFSPLRLRDQLVSSIVQIDCGLEDDAVVALTKNGLDVGLRQKPCADWRERKKKIIEDLDKSKAEGMIALNKELTGGQVTLGKELKAFLVGMVLDKYPSLDPVRLFGKEEVTRDDFLRLKGDFFRFLEAHQPQSFFSHSLVLKFERELSEFPSAFRDQKHRIACVRVVKLKFHDHYNDTFVRSVINGGSPEKIGVAAAKATNWRSYVPKYFSTASTSERDIDLKAETMEHSRRLSDQEFLVDLDNYVTEEPLVEAAARRARDVAYGHFSSILTKSFGPLMEAVLRKQRDTAKTHALEQWDLRKAEALKHSTDQFIQEINSVPVSDSSLLPTFTLERFQVISDRWSETFAVSGQRQVHIGSVFEYRINKLEIASDHRHDLQLNPSFIPTPSINHRGSVAFTIPPHHQILYTQLLANDRILLLIDDQSGKLSLYLDNIFSVGDAITHSRPKKVFHRNKLDREILLTFDETRRLLVVCAPQKRMLHVFIFDEQFGSIQSWASPFELAEWYINDETITRICFITGTEEIMLVDSKAQARIYSFVSQRFRPASVSLPGIPISVMSSPDGACALLVFQVNDQRILVAYHWDTFGASEGISITLPENHGSLSVTSFVNRQSVHLMMMDENEGHCQSIALDITKKSSEFMFKEKGLKVSADAGKGGNYANNCLIDCFGDVWTRFPVVAAVSRQTITSSATRQPKRIVFISDQVHGKYASYFADMVRTFEDQTKKPTDGQLRAISIDAKTYSDVIHDLAGTLVDSISRFYAGQWFANMLCLLPIHIAVARDNRFIPLKDGVSSAEFEKSLLGAEVGRIVDSLSFGWYESILRSYMADKPVRVVSSMGEQSVGKSFALNHLMDTSFAGSAMRTTEGVWMSITPTDDALLVALDFEGLSFYSSCVHSIERSPQEDALLVLFNTAISNLVLFRNNFALSRDIADLFQSFQASSVILDPAANPSLFRSTLVIIIKDVVESDKREIVREFSLKFQKIVQEEQGANFISKLHAGRLNIIPWPVIESSQFYKLFSSLKRRLDSQEITHSSAGEFLYTLKILMAKLKANDWGAMSQSLAAHRAQSMLVILPIALQYGLADAGAENEPLKNFDNDTIIDCQDTPFKLYLSSQSSETQSREEVLVNLQKTWEKYESRYEIDEVTWISELSNYLTEVVGLRVAHVQSWISVNLQRFKQGNTNVEMLQREMANAVVDLQANVDLCKMACSSCNLLCTLSRRHDPSQQSHDCNTDHQCRHACDYPEDHPQEYKPCQSPAGHDGPHICIVDLHLCGEPCIHRDKKGCQNDCTQMAGHEGDHVCSARKHACGKPCGLVVVLPNRTVQYTCHGTCTYPSDETHDQHVCDNRMCPMTCELCKRLCGNDDHLHGLDSSAIHLCGEAHRCQALCGAGICEIDTTPQSIEATFTGRHETFQYTKYNQVSKRLPCIKPIPAGKQGHEGQHIHSLDPAPFHFCETRCENCGYFCTLPRGHPQQEHETSHGSMSRARWAIEGPDGTALELNGRRFGSNDDGAPMMCNIVCQSMGRHAHLDYCRTDASQSCAGPDHEHITTRLAPNPDKPKDWISHKLYWRRSGFRDPYSRDDQANFAKCDAMCSGPEHTGTADRPAQPSYCTLPLFHPPHATNQLTGLGYVSNDGHLFSCKNPVVMQQAFHVIFVIDRSGSMCQNTPTPLPATPVTQAILRRHNDRLGAVYLSLHGFWQSRQTALAAPGPRTQGQAAPARRDAYSVILFNHSATRSFENDFQRTPENLLQTLLQHEADGGTNYEAAVRETETVMRAHWSTERSPVVIFLSDGEDSIQDSTVRTLCRAAVSLGKPLSFHAVSFGPSNQSLRRMAQIAREVERDAPRDASLPANAHVESSYAEALDSVRLAETFLGIADSLKKTRGALLA</sequence>
<feature type="region of interest" description="Disordered" evidence="1">
    <location>
        <begin position="1"/>
        <end position="75"/>
    </location>
</feature>
<dbReference type="PANTHER" id="PTHR22796:SF1">
    <property type="entry name" value="VWFA DOMAIN-CONTAINING PROTEIN"/>
    <property type="match status" value="1"/>
</dbReference>
<dbReference type="EMBL" id="MU151457">
    <property type="protein sequence ID" value="KAF9443583.1"/>
    <property type="molecule type" value="Genomic_DNA"/>
</dbReference>
<dbReference type="SUPFAM" id="SSF52540">
    <property type="entry name" value="P-loop containing nucleoside triphosphate hydrolases"/>
    <property type="match status" value="1"/>
</dbReference>